<protein>
    <recommendedName>
        <fullName evidence="7">Pre-mRNA-splicing factor SLU7</fullName>
    </recommendedName>
</protein>
<comment type="similarity">
    <text evidence="2 7">Belongs to the SLU7 family.</text>
</comment>
<feature type="compositionally biased region" description="Acidic residues" evidence="8">
    <location>
        <begin position="204"/>
        <end position="218"/>
    </location>
</feature>
<dbReference type="GO" id="GO:0030628">
    <property type="term" value="F:pre-mRNA 3'-splice site binding"/>
    <property type="evidence" value="ECO:0007669"/>
    <property type="project" value="UniProtKB-UniRule"/>
</dbReference>
<feature type="domain" description="Pre-mRNA-splicing factor SLU7" evidence="9">
    <location>
        <begin position="145"/>
        <end position="409"/>
    </location>
</feature>
<comment type="function">
    <text evidence="7">Involved in pre-mRNA splicing.</text>
</comment>
<keyword evidence="6 7" id="KW-0539">Nucleus</keyword>
<dbReference type="GO" id="GO:0000398">
    <property type="term" value="P:mRNA splicing, via spliceosome"/>
    <property type="evidence" value="ECO:0007669"/>
    <property type="project" value="UniProtKB-UniRule"/>
</dbReference>
<dbReference type="EMBL" id="JAKWFO010000016">
    <property type="protein sequence ID" value="KAI9632036.1"/>
    <property type="molecule type" value="Genomic_DNA"/>
</dbReference>
<evidence type="ECO:0000256" key="7">
    <source>
        <dbReference type="RuleBase" id="RU367071"/>
    </source>
</evidence>
<accession>A0AA38H3F6</accession>
<evidence type="ECO:0000256" key="6">
    <source>
        <dbReference type="ARBA" id="ARBA00023242"/>
    </source>
</evidence>
<feature type="region of interest" description="Disordered" evidence="8">
    <location>
        <begin position="1"/>
        <end position="48"/>
    </location>
</feature>
<feature type="region of interest" description="Disordered" evidence="8">
    <location>
        <begin position="185"/>
        <end position="224"/>
    </location>
</feature>
<dbReference type="Proteomes" id="UP001164286">
    <property type="component" value="Unassembled WGS sequence"/>
</dbReference>
<evidence type="ECO:0000313" key="10">
    <source>
        <dbReference type="EMBL" id="KAI9632036.1"/>
    </source>
</evidence>
<evidence type="ECO:0000256" key="1">
    <source>
        <dbReference type="ARBA" id="ARBA00004123"/>
    </source>
</evidence>
<comment type="subcellular location">
    <subcellularLocation>
        <location evidence="1 7">Nucleus</location>
    </subcellularLocation>
</comment>
<keyword evidence="5 7" id="KW-0508">mRNA splicing</keyword>
<dbReference type="AlphaFoldDB" id="A0AA38H3F6"/>
<proteinExistence type="inferred from homology"/>
<comment type="subunit">
    <text evidence="7">Associated with the spliceosome.</text>
</comment>
<dbReference type="InterPro" id="IPR021715">
    <property type="entry name" value="Slu7_dom"/>
</dbReference>
<name>A0AA38H3F6_9TREE</name>
<evidence type="ECO:0000256" key="8">
    <source>
        <dbReference type="SAM" id="MobiDB-lite"/>
    </source>
</evidence>
<keyword evidence="4 7" id="KW-0747">Spliceosome</keyword>
<evidence type="ECO:0000313" key="11">
    <source>
        <dbReference type="Proteomes" id="UP001164286"/>
    </source>
</evidence>
<sequence length="573" mass="64900">MAERPQIISTSVTAKLSREEQRKVRDLEAARKAGTAAPAQDESGNAINPHIPHFISRAPWYADIGVPSLAHQRVEEKEGTKLDQWYDRGQRAGPASKKFRKGACENCGAMSHKQKDCVERPRKKGAKYTGKDIMADELVQHFDGDYDAKRDRWNGYDPAAYKAVVDEYEAMEEARRKVREEEIDKAAQEGEGQVVQEKKKVVDDEFGSSDEDEEDEEKYADAAEQVGQKLDEKNRITVRNLRIREDTAKYLINLNPESAYYDPKTRAMRDAPEEGNKDAKDMKFAGDNFTRYSGESTNMAKLQTFAWQSNMLGHNVHIEANPTAAMMLHKEFTAKKGVMKDTNKVSILEKYGGEEHLERLPQELLQGQTEEYVEYSRTGNVIKGRERAKAMSKYEEDIHPNNHKSVWGSFYDRANAAWGYTCCHSLTYNSYCTGEAGKEANTSTSVAALLETAGDKRRIDEEAEADRRRAAAAEAEKAASAKAEKGKGKEKERERGQAGIAKRKEGNEDLELDKDRLKRAVAEERKRKEMGDEEAWAQTKKAKTDVSQEELEAYRLTKQAFDDPMANYKDTEE</sequence>
<evidence type="ECO:0000256" key="3">
    <source>
        <dbReference type="ARBA" id="ARBA00022664"/>
    </source>
</evidence>
<keyword evidence="3 7" id="KW-0507">mRNA processing</keyword>
<dbReference type="RefSeq" id="XP_052941813.1">
    <property type="nucleotide sequence ID" value="XM_053091659.1"/>
</dbReference>
<dbReference type="Pfam" id="PF11708">
    <property type="entry name" value="Slu7"/>
    <property type="match status" value="1"/>
</dbReference>
<dbReference type="InterPro" id="IPR039974">
    <property type="entry name" value="Splicing_factor_SLU7"/>
</dbReference>
<dbReference type="GO" id="GO:0005681">
    <property type="term" value="C:spliceosomal complex"/>
    <property type="evidence" value="ECO:0007669"/>
    <property type="project" value="UniProtKB-UniRule"/>
</dbReference>
<evidence type="ECO:0000256" key="4">
    <source>
        <dbReference type="ARBA" id="ARBA00022728"/>
    </source>
</evidence>
<dbReference type="PANTHER" id="PTHR12942">
    <property type="entry name" value="STEP II SPLICING FACTOR SLU7"/>
    <property type="match status" value="1"/>
</dbReference>
<dbReference type="GeneID" id="77730864"/>
<feature type="compositionally biased region" description="Basic and acidic residues" evidence="8">
    <location>
        <begin position="458"/>
        <end position="530"/>
    </location>
</feature>
<organism evidence="10 11">
    <name type="scientific">Dioszegia hungarica</name>
    <dbReference type="NCBI Taxonomy" id="4972"/>
    <lineage>
        <taxon>Eukaryota</taxon>
        <taxon>Fungi</taxon>
        <taxon>Dikarya</taxon>
        <taxon>Basidiomycota</taxon>
        <taxon>Agaricomycotina</taxon>
        <taxon>Tremellomycetes</taxon>
        <taxon>Tremellales</taxon>
        <taxon>Bulleribasidiaceae</taxon>
        <taxon>Dioszegia</taxon>
    </lineage>
</organism>
<evidence type="ECO:0000259" key="9">
    <source>
        <dbReference type="Pfam" id="PF11708"/>
    </source>
</evidence>
<evidence type="ECO:0000256" key="5">
    <source>
        <dbReference type="ARBA" id="ARBA00023187"/>
    </source>
</evidence>
<feature type="region of interest" description="Disordered" evidence="8">
    <location>
        <begin position="458"/>
        <end position="547"/>
    </location>
</feature>
<dbReference type="PANTHER" id="PTHR12942:SF2">
    <property type="entry name" value="PRE-MRNA-SPLICING FACTOR SLU7"/>
    <property type="match status" value="1"/>
</dbReference>
<gene>
    <name evidence="10" type="ORF">MKK02DRAFT_41679</name>
</gene>
<evidence type="ECO:0000256" key="2">
    <source>
        <dbReference type="ARBA" id="ARBA00007203"/>
    </source>
</evidence>
<feature type="compositionally biased region" description="Basic and acidic residues" evidence="8">
    <location>
        <begin position="16"/>
        <end position="31"/>
    </location>
</feature>
<comment type="caution">
    <text evidence="10">The sequence shown here is derived from an EMBL/GenBank/DDBJ whole genome shotgun (WGS) entry which is preliminary data.</text>
</comment>
<reference evidence="10" key="1">
    <citation type="journal article" date="2022" name="G3 (Bethesda)">
        <title>High quality genome of the basidiomycete yeast Dioszegia hungarica PDD-24b-2 isolated from cloud water.</title>
        <authorList>
            <person name="Jarrige D."/>
            <person name="Haridas S."/>
            <person name="Bleykasten-Grosshans C."/>
            <person name="Joly M."/>
            <person name="Nadalig T."/>
            <person name="Sancelme M."/>
            <person name="Vuilleumier S."/>
            <person name="Grigoriev I.V."/>
            <person name="Amato P."/>
            <person name="Bringel F."/>
        </authorList>
    </citation>
    <scope>NUCLEOTIDE SEQUENCE</scope>
    <source>
        <strain evidence="10">PDD-24b-2</strain>
    </source>
</reference>
<keyword evidence="11" id="KW-1185">Reference proteome</keyword>